<dbReference type="RefSeq" id="WP_058738253.1">
    <property type="nucleotide sequence ID" value="NZ_CP011266.1"/>
</dbReference>
<reference evidence="2 3" key="1">
    <citation type="submission" date="2015-04" db="EMBL/GenBank/DDBJ databases">
        <title>The complete genome sequence of the rumen methanogen Methanobrevibacter millerae SM9.</title>
        <authorList>
            <person name="Leahy S.C."/>
            <person name="Kelly W.J."/>
            <person name="Pacheco D.M."/>
            <person name="Li D."/>
            <person name="Altermann E."/>
            <person name="Attwood G.T."/>
        </authorList>
    </citation>
    <scope>NUCLEOTIDE SEQUENCE [LARGE SCALE GENOMIC DNA]</scope>
    <source>
        <strain evidence="2 3">SM9</strain>
    </source>
</reference>
<dbReference type="PATRIC" id="fig|230361.4.peg.77"/>
<dbReference type="EMBL" id="CP011266">
    <property type="protein sequence ID" value="ALT67886.1"/>
    <property type="molecule type" value="Genomic_DNA"/>
</dbReference>
<proteinExistence type="predicted"/>
<organism evidence="2 3">
    <name type="scientific">Methanobrevibacter millerae</name>
    <dbReference type="NCBI Taxonomy" id="230361"/>
    <lineage>
        <taxon>Archaea</taxon>
        <taxon>Methanobacteriati</taxon>
        <taxon>Methanobacteriota</taxon>
        <taxon>Methanomada group</taxon>
        <taxon>Methanobacteria</taxon>
        <taxon>Methanobacteriales</taxon>
        <taxon>Methanobacteriaceae</taxon>
        <taxon>Methanobrevibacter</taxon>
    </lineage>
</organism>
<gene>
    <name evidence="2" type="ORF">sm9_0076</name>
</gene>
<dbReference type="OrthoDB" id="78495at2157"/>
<accession>A0A0U2L2Z5</accession>
<dbReference type="KEGG" id="mmil:sm9_0076"/>
<evidence type="ECO:0000313" key="3">
    <source>
        <dbReference type="Proteomes" id="UP000067738"/>
    </source>
</evidence>
<keyword evidence="3" id="KW-1185">Reference proteome</keyword>
<protein>
    <submittedName>
        <fullName evidence="2">Uncharacterized protein</fullName>
    </submittedName>
</protein>
<dbReference type="AlphaFoldDB" id="A0A0U2L2Z5"/>
<evidence type="ECO:0000256" key="1">
    <source>
        <dbReference type="SAM" id="Coils"/>
    </source>
</evidence>
<sequence length="282" mass="33713">MKIGHGVVKKYSREYHRTLKTGEKKKYTTEQIQITVPKNEDIYSNKENVLIIPQSEIEEFNNLEEELHANRVANYLYMMEVEKLEQLINNNDNSSEYEKIIEELKEELHAKEDEINNLEAINQESKQNTMTILKEENDKIKTKHSRLIEENENLKNKYVNMKIENENLKTKYSSIKEENKNLKTKCSTLREEHADIKSSYDNVTSKYDQLKQENLNTKTSYAEMYEVNESLEKDYDDLRLDYNDLVDKYNDLEEELYKLKTTRTRDEYIASKVKEFMLNKEI</sequence>
<keyword evidence="1" id="KW-0175">Coiled coil</keyword>
<feature type="coiled-coil region" evidence="1">
    <location>
        <begin position="87"/>
        <end position="262"/>
    </location>
</feature>
<dbReference type="Proteomes" id="UP000067738">
    <property type="component" value="Chromosome"/>
</dbReference>
<evidence type="ECO:0000313" key="2">
    <source>
        <dbReference type="EMBL" id="ALT67886.1"/>
    </source>
</evidence>
<name>A0A0U2L2Z5_9EURY</name>
<dbReference type="Gene3D" id="1.20.5.340">
    <property type="match status" value="1"/>
</dbReference>
<dbReference type="GeneID" id="26735056"/>